<organism evidence="1 2">
    <name type="scientific">Tetrapyrgos nigripes</name>
    <dbReference type="NCBI Taxonomy" id="182062"/>
    <lineage>
        <taxon>Eukaryota</taxon>
        <taxon>Fungi</taxon>
        <taxon>Dikarya</taxon>
        <taxon>Basidiomycota</taxon>
        <taxon>Agaricomycotina</taxon>
        <taxon>Agaricomycetes</taxon>
        <taxon>Agaricomycetidae</taxon>
        <taxon>Agaricales</taxon>
        <taxon>Marasmiineae</taxon>
        <taxon>Marasmiaceae</taxon>
        <taxon>Tetrapyrgos</taxon>
    </lineage>
</organism>
<dbReference type="EMBL" id="JAACJM010000005">
    <property type="protein sequence ID" value="KAF5372531.1"/>
    <property type="molecule type" value="Genomic_DNA"/>
</dbReference>
<name>A0A8H5LX28_9AGAR</name>
<keyword evidence="2" id="KW-1185">Reference proteome</keyword>
<gene>
    <name evidence="1" type="ORF">D9758_005145</name>
</gene>
<dbReference type="OrthoDB" id="3018797at2759"/>
<dbReference type="SUPFAM" id="SSF117281">
    <property type="entry name" value="Kelch motif"/>
    <property type="match status" value="1"/>
</dbReference>
<dbReference type="Gene3D" id="2.120.10.80">
    <property type="entry name" value="Kelch-type beta propeller"/>
    <property type="match status" value="1"/>
</dbReference>
<protein>
    <submittedName>
        <fullName evidence="1">Uncharacterized protein</fullName>
    </submittedName>
</protein>
<dbReference type="AlphaFoldDB" id="A0A8H5LX28"/>
<accession>A0A8H5LX28</accession>
<evidence type="ECO:0000313" key="2">
    <source>
        <dbReference type="Proteomes" id="UP000559256"/>
    </source>
</evidence>
<sequence length="243" mass="27247">MTILVVNISQRTWSILPTVGSAPKRFGHAVARIGNRFYIFGGTDRLPEHVETNISWDESTHQILSSYSVLEYDSETGRGIWTIENKPYPEDVPSMGYLMDAVVNGSTNADLRILLIPGFREDHEQHFDKLGDFVLYNPSNDSILTSRAIEIQCTPTYIPYRLQLSSKAGQIVPPYSDSLLFLGEVKPSVTRRRKDGPDGEIGPPGKERSFAGFVTVGESMYILGTDVDDDHLVETIIRVRVRE</sequence>
<evidence type="ECO:0000313" key="1">
    <source>
        <dbReference type="EMBL" id="KAF5372531.1"/>
    </source>
</evidence>
<dbReference type="InterPro" id="IPR015915">
    <property type="entry name" value="Kelch-typ_b-propeller"/>
</dbReference>
<reference evidence="1 2" key="1">
    <citation type="journal article" date="2020" name="ISME J.">
        <title>Uncovering the hidden diversity of litter-decomposition mechanisms in mushroom-forming fungi.</title>
        <authorList>
            <person name="Floudas D."/>
            <person name="Bentzer J."/>
            <person name="Ahren D."/>
            <person name="Johansson T."/>
            <person name="Persson P."/>
            <person name="Tunlid A."/>
        </authorList>
    </citation>
    <scope>NUCLEOTIDE SEQUENCE [LARGE SCALE GENOMIC DNA]</scope>
    <source>
        <strain evidence="1 2">CBS 291.85</strain>
    </source>
</reference>
<proteinExistence type="predicted"/>
<comment type="caution">
    <text evidence="1">The sequence shown here is derived from an EMBL/GenBank/DDBJ whole genome shotgun (WGS) entry which is preliminary data.</text>
</comment>
<dbReference type="Proteomes" id="UP000559256">
    <property type="component" value="Unassembled WGS sequence"/>
</dbReference>